<keyword evidence="2" id="KW-0805">Transcription regulation</keyword>
<dbReference type="Gene3D" id="1.10.10.10">
    <property type="entry name" value="Winged helix-like DNA-binding domain superfamily/Winged helix DNA-binding domain"/>
    <property type="match status" value="1"/>
</dbReference>
<dbReference type="InterPro" id="IPR013249">
    <property type="entry name" value="RNA_pol_sigma70_r4_t2"/>
</dbReference>
<feature type="domain" description="RNA polymerase sigma factor 70 region 4 type 2" evidence="6">
    <location>
        <begin position="92"/>
        <end position="142"/>
    </location>
</feature>
<evidence type="ECO:0000259" key="6">
    <source>
        <dbReference type="Pfam" id="PF08281"/>
    </source>
</evidence>
<protein>
    <submittedName>
        <fullName evidence="7">RNA polymerase sigma-70 factor, ECF subfamily</fullName>
    </submittedName>
</protein>
<dbReference type="STRING" id="1297750.SAMN05444405_10352"/>
<accession>A0A1M4WCU4</accession>
<comment type="similarity">
    <text evidence="1">Belongs to the sigma-70 factor family. ECF subfamily.</text>
</comment>
<evidence type="ECO:0000256" key="2">
    <source>
        <dbReference type="ARBA" id="ARBA00023015"/>
    </source>
</evidence>
<dbReference type="Pfam" id="PF04542">
    <property type="entry name" value="Sigma70_r2"/>
    <property type="match status" value="1"/>
</dbReference>
<evidence type="ECO:0000313" key="8">
    <source>
        <dbReference type="Proteomes" id="UP000184509"/>
    </source>
</evidence>
<feature type="domain" description="RNA polymerase sigma-70 region 2" evidence="5">
    <location>
        <begin position="13"/>
        <end position="57"/>
    </location>
</feature>
<dbReference type="Gene3D" id="1.10.1740.10">
    <property type="match status" value="1"/>
</dbReference>
<dbReference type="EMBL" id="FQTV01000003">
    <property type="protein sequence ID" value="SHE79059.1"/>
    <property type="molecule type" value="Genomic_DNA"/>
</dbReference>
<keyword evidence="3" id="KW-0731">Sigma factor</keyword>
<name>A0A1M4WCU4_9BACE</name>
<dbReference type="InterPro" id="IPR013325">
    <property type="entry name" value="RNA_pol_sigma_r2"/>
</dbReference>
<dbReference type="NCBIfam" id="TIGR02985">
    <property type="entry name" value="Sig70_bacteroi1"/>
    <property type="match status" value="1"/>
</dbReference>
<dbReference type="GO" id="GO:0006352">
    <property type="term" value="P:DNA-templated transcription initiation"/>
    <property type="evidence" value="ECO:0007669"/>
    <property type="project" value="InterPro"/>
</dbReference>
<evidence type="ECO:0000256" key="1">
    <source>
        <dbReference type="ARBA" id="ARBA00010641"/>
    </source>
</evidence>
<dbReference type="SUPFAM" id="SSF88659">
    <property type="entry name" value="Sigma3 and sigma4 domains of RNA polymerase sigma factors"/>
    <property type="match status" value="1"/>
</dbReference>
<dbReference type="Proteomes" id="UP000184509">
    <property type="component" value="Unassembled WGS sequence"/>
</dbReference>
<evidence type="ECO:0000259" key="5">
    <source>
        <dbReference type="Pfam" id="PF04542"/>
    </source>
</evidence>
<dbReference type="GO" id="GO:0016987">
    <property type="term" value="F:sigma factor activity"/>
    <property type="evidence" value="ECO:0007669"/>
    <property type="project" value="UniProtKB-KW"/>
</dbReference>
<keyword evidence="8" id="KW-1185">Reference proteome</keyword>
<dbReference type="NCBIfam" id="TIGR02937">
    <property type="entry name" value="sigma70-ECF"/>
    <property type="match status" value="1"/>
</dbReference>
<dbReference type="GO" id="GO:0003677">
    <property type="term" value="F:DNA binding"/>
    <property type="evidence" value="ECO:0007669"/>
    <property type="project" value="InterPro"/>
</dbReference>
<dbReference type="InterPro" id="IPR013324">
    <property type="entry name" value="RNA_pol_sigma_r3/r4-like"/>
</dbReference>
<reference evidence="7 8" key="1">
    <citation type="submission" date="2016-11" db="EMBL/GenBank/DDBJ databases">
        <authorList>
            <person name="Jaros S."/>
            <person name="Januszkiewicz K."/>
            <person name="Wedrychowicz H."/>
        </authorList>
    </citation>
    <scope>NUCLEOTIDE SEQUENCE [LARGE SCALE GENOMIC DNA]</scope>
    <source>
        <strain evidence="7 8">DSM 26991</strain>
    </source>
</reference>
<sequence length="152" mass="17320">MRFAILQTGLTTVAEEIVSDTFMVVWESRKSLPDIANFDSYLYTIVRNKCISYFRSQHVTNVDIDETLVDFFVQSETTPEMDLISKENVARLNNAINSLPYKCKLSFKLVREDKMKYKDAAELLGISVKTLEAHITTAVKKLRETLSGDISV</sequence>
<dbReference type="InterPro" id="IPR036388">
    <property type="entry name" value="WH-like_DNA-bd_sf"/>
</dbReference>
<keyword evidence="4" id="KW-0804">Transcription</keyword>
<dbReference type="PANTHER" id="PTHR43133:SF46">
    <property type="entry name" value="RNA POLYMERASE SIGMA-70 FACTOR ECF SUBFAMILY"/>
    <property type="match status" value="1"/>
</dbReference>
<evidence type="ECO:0000256" key="4">
    <source>
        <dbReference type="ARBA" id="ARBA00023163"/>
    </source>
</evidence>
<dbReference type="InterPro" id="IPR014327">
    <property type="entry name" value="RNA_pol_sigma70_bacteroid"/>
</dbReference>
<dbReference type="SUPFAM" id="SSF88946">
    <property type="entry name" value="Sigma2 domain of RNA polymerase sigma factors"/>
    <property type="match status" value="1"/>
</dbReference>
<dbReference type="PANTHER" id="PTHR43133">
    <property type="entry name" value="RNA POLYMERASE ECF-TYPE SIGMA FACTO"/>
    <property type="match status" value="1"/>
</dbReference>
<proteinExistence type="inferred from homology"/>
<dbReference type="InterPro" id="IPR039425">
    <property type="entry name" value="RNA_pol_sigma-70-like"/>
</dbReference>
<dbReference type="InterPro" id="IPR007627">
    <property type="entry name" value="RNA_pol_sigma70_r2"/>
</dbReference>
<dbReference type="Pfam" id="PF08281">
    <property type="entry name" value="Sigma70_r4_2"/>
    <property type="match status" value="1"/>
</dbReference>
<dbReference type="InterPro" id="IPR014284">
    <property type="entry name" value="RNA_pol_sigma-70_dom"/>
</dbReference>
<dbReference type="AlphaFoldDB" id="A0A1M4WCU4"/>
<organism evidence="7 8">
    <name type="scientific">Bacteroides luti</name>
    <dbReference type="NCBI Taxonomy" id="1297750"/>
    <lineage>
        <taxon>Bacteria</taxon>
        <taxon>Pseudomonadati</taxon>
        <taxon>Bacteroidota</taxon>
        <taxon>Bacteroidia</taxon>
        <taxon>Bacteroidales</taxon>
        <taxon>Bacteroidaceae</taxon>
        <taxon>Bacteroides</taxon>
    </lineage>
</organism>
<gene>
    <name evidence="7" type="ORF">SAMN05444405_10352</name>
</gene>
<evidence type="ECO:0000256" key="3">
    <source>
        <dbReference type="ARBA" id="ARBA00023082"/>
    </source>
</evidence>
<evidence type="ECO:0000313" key="7">
    <source>
        <dbReference type="EMBL" id="SHE79059.1"/>
    </source>
</evidence>